<accession>A0A7N0UE46</accession>
<evidence type="ECO:0000256" key="1">
    <source>
        <dbReference type="ARBA" id="ARBA00011738"/>
    </source>
</evidence>
<dbReference type="Proteomes" id="UP000594263">
    <property type="component" value="Unplaced"/>
</dbReference>
<dbReference type="OMA" id="SPIAFTH"/>
<dbReference type="EnsemblPlants" id="Kaladp0062s0016.1.v1.1">
    <property type="protein sequence ID" value="Kaladp0062s0016.1.v1.1.CDS.1"/>
    <property type="gene ID" value="Kaladp0062s0016.v1.1"/>
</dbReference>
<sequence length="248" mass="27100">MLIRSLGPAFRCPSSSSLVVLKSSNPKPFHLCRRRCLRMMSSSIEHVVLFKVKDSTDSSKLSAMVDGLSGLTSLDQVLHLTAAPLHRTRSAPVPFTHLLHSRYGSKEDLAAYSAHPAHVAVVKEKVLPFCDDVMAVDWIADGDLSAPGPGSAVRLTLLKLKEECSDEKQKEEVLSIVRGCFDKVLQSSVGENFSPARAKGFTVASLAVYRTVEDLEEADNSALEAKVRPYIDDIVDVEYVIPYSSANL</sequence>
<feature type="domain" description="Stress-response A/B barrel" evidence="2">
    <location>
        <begin position="152"/>
        <end position="243"/>
    </location>
</feature>
<dbReference type="InterPro" id="IPR044662">
    <property type="entry name" value="HS1/DABB1-like"/>
</dbReference>
<feature type="domain" description="Stress-response A/B barrel" evidence="2">
    <location>
        <begin position="44"/>
        <end position="138"/>
    </location>
</feature>
<dbReference type="SMART" id="SM00886">
    <property type="entry name" value="Dabb"/>
    <property type="match status" value="2"/>
</dbReference>
<dbReference type="Gramene" id="Kaladp0062s0016.1.v1.1">
    <property type="protein sequence ID" value="Kaladp0062s0016.1.v1.1.CDS.1"/>
    <property type="gene ID" value="Kaladp0062s0016.v1.1"/>
</dbReference>
<protein>
    <recommendedName>
        <fullName evidence="2">Stress-response A/B barrel domain-containing protein</fullName>
    </recommendedName>
</protein>
<dbReference type="Gene3D" id="3.30.70.100">
    <property type="match status" value="2"/>
</dbReference>
<proteinExistence type="predicted"/>
<dbReference type="PANTHER" id="PTHR33178:SF3">
    <property type="entry name" value="STRESS-RESPONSE A_B BARREL DOMAIN-CONTAINING PROTEIN UP3"/>
    <property type="match status" value="1"/>
</dbReference>
<reference evidence="3" key="1">
    <citation type="submission" date="2021-01" db="UniProtKB">
        <authorList>
            <consortium name="EnsemblPlants"/>
        </authorList>
    </citation>
    <scope>IDENTIFICATION</scope>
</reference>
<dbReference type="SUPFAM" id="SSF54909">
    <property type="entry name" value="Dimeric alpha+beta barrel"/>
    <property type="match status" value="2"/>
</dbReference>
<evidence type="ECO:0000313" key="3">
    <source>
        <dbReference type="EnsemblPlants" id="Kaladp0062s0016.1.v1.1.CDS.1"/>
    </source>
</evidence>
<dbReference type="InterPro" id="IPR011008">
    <property type="entry name" value="Dimeric_a/b-barrel"/>
</dbReference>
<dbReference type="PANTHER" id="PTHR33178">
    <property type="match status" value="1"/>
</dbReference>
<evidence type="ECO:0000259" key="2">
    <source>
        <dbReference type="PROSITE" id="PS51502"/>
    </source>
</evidence>
<keyword evidence="4" id="KW-1185">Reference proteome</keyword>
<comment type="subunit">
    <text evidence="1">Homodimer.</text>
</comment>
<dbReference type="AlphaFoldDB" id="A0A7N0UE46"/>
<dbReference type="PROSITE" id="PS51502">
    <property type="entry name" value="S_R_A_B_BARREL"/>
    <property type="match status" value="2"/>
</dbReference>
<evidence type="ECO:0000313" key="4">
    <source>
        <dbReference type="Proteomes" id="UP000594263"/>
    </source>
</evidence>
<organism evidence="3 4">
    <name type="scientific">Kalanchoe fedtschenkoi</name>
    <name type="common">Lavender scallops</name>
    <name type="synonym">South American air plant</name>
    <dbReference type="NCBI Taxonomy" id="63787"/>
    <lineage>
        <taxon>Eukaryota</taxon>
        <taxon>Viridiplantae</taxon>
        <taxon>Streptophyta</taxon>
        <taxon>Embryophyta</taxon>
        <taxon>Tracheophyta</taxon>
        <taxon>Spermatophyta</taxon>
        <taxon>Magnoliopsida</taxon>
        <taxon>eudicotyledons</taxon>
        <taxon>Gunneridae</taxon>
        <taxon>Pentapetalae</taxon>
        <taxon>Saxifragales</taxon>
        <taxon>Crassulaceae</taxon>
        <taxon>Kalanchoe</taxon>
    </lineage>
</organism>
<dbReference type="Pfam" id="PF07876">
    <property type="entry name" value="Dabb"/>
    <property type="match status" value="2"/>
</dbReference>
<name>A0A7N0UE46_KALFE</name>
<dbReference type="InterPro" id="IPR013097">
    <property type="entry name" value="Dabb"/>
</dbReference>